<organism evidence="1 2">
    <name type="scientific">Nostocoides japonicum T1-X7</name>
    <dbReference type="NCBI Taxonomy" id="1194083"/>
    <lineage>
        <taxon>Bacteria</taxon>
        <taxon>Bacillati</taxon>
        <taxon>Actinomycetota</taxon>
        <taxon>Actinomycetes</taxon>
        <taxon>Micrococcales</taxon>
        <taxon>Intrasporangiaceae</taxon>
        <taxon>Nostocoides</taxon>
    </lineage>
</organism>
<comment type="caution">
    <text evidence="1">The sequence shown here is derived from an EMBL/GenBank/DDBJ whole genome shotgun (WGS) entry which is preliminary data.</text>
</comment>
<dbReference type="RefSeq" id="WP_053079983.1">
    <property type="nucleotide sequence ID" value="NZ_HF570958.1"/>
</dbReference>
<dbReference type="Pfam" id="PF07366">
    <property type="entry name" value="SnoaL"/>
    <property type="match status" value="1"/>
</dbReference>
<dbReference type="Proteomes" id="UP000035721">
    <property type="component" value="Unassembled WGS sequence"/>
</dbReference>
<dbReference type="Gene3D" id="3.10.450.50">
    <property type="match status" value="1"/>
</dbReference>
<dbReference type="InterPro" id="IPR032710">
    <property type="entry name" value="NTF2-like_dom_sf"/>
</dbReference>
<dbReference type="PANTHER" id="PTHR38436">
    <property type="entry name" value="POLYKETIDE CYCLASE SNOAL-LIKE DOMAIN"/>
    <property type="match status" value="1"/>
</dbReference>
<dbReference type="InterPro" id="IPR009959">
    <property type="entry name" value="Cyclase_SnoaL-like"/>
</dbReference>
<evidence type="ECO:0008006" key="3">
    <source>
        <dbReference type="Google" id="ProtNLM"/>
    </source>
</evidence>
<dbReference type="EMBL" id="CAJB01000387">
    <property type="protein sequence ID" value="CCH79725.1"/>
    <property type="molecule type" value="Genomic_DNA"/>
</dbReference>
<reference evidence="1 2" key="1">
    <citation type="journal article" date="2013" name="ISME J.">
        <title>A metabolic model for members of the genus Tetrasphaera involved in enhanced biological phosphorus removal.</title>
        <authorList>
            <person name="Kristiansen R."/>
            <person name="Nguyen H.T.T."/>
            <person name="Saunders A.M."/>
            <person name="Nielsen J.L."/>
            <person name="Wimmer R."/>
            <person name="Le V.Q."/>
            <person name="McIlroy S.J."/>
            <person name="Petrovski S."/>
            <person name="Seviour R.J."/>
            <person name="Calteau A."/>
            <person name="Nielsen K.L."/>
            <person name="Nielsen P.H."/>
        </authorList>
    </citation>
    <scope>NUCLEOTIDE SEQUENCE [LARGE SCALE GENOMIC DNA]</scope>
    <source>
        <strain evidence="1 2">T1-X7</strain>
    </source>
</reference>
<proteinExistence type="predicted"/>
<sequence length="143" mass="16334">MSTDDNKRVVSEFVRRCQDQHDLGFADEVFHPRFVNHYRPEGRVIPSGERPASGFQAFYGQLLRAFPDARMEIDEQIAEGDLVSTRKTLRGTHRGELWGLAPTGNTVEFEFIDIFRVADGMLIEHWTSMDLGALKSQLQTPRP</sequence>
<dbReference type="STRING" id="1194083.BN12_550008"/>
<accession>A0A077M6R6</accession>
<gene>
    <name evidence="1" type="ORF">BN12_550008</name>
</gene>
<name>A0A077M6R6_9MICO</name>
<keyword evidence="2" id="KW-1185">Reference proteome</keyword>
<dbReference type="SUPFAM" id="SSF54427">
    <property type="entry name" value="NTF2-like"/>
    <property type="match status" value="1"/>
</dbReference>
<dbReference type="GO" id="GO:0030638">
    <property type="term" value="P:polyketide metabolic process"/>
    <property type="evidence" value="ECO:0007669"/>
    <property type="project" value="InterPro"/>
</dbReference>
<dbReference type="AlphaFoldDB" id="A0A077M6R6"/>
<dbReference type="PANTHER" id="PTHR38436:SF1">
    <property type="entry name" value="ESTER CYCLASE"/>
    <property type="match status" value="1"/>
</dbReference>
<protein>
    <recommendedName>
        <fullName evidence="3">Ester cyclase</fullName>
    </recommendedName>
</protein>
<evidence type="ECO:0000313" key="1">
    <source>
        <dbReference type="EMBL" id="CCH79725.1"/>
    </source>
</evidence>
<evidence type="ECO:0000313" key="2">
    <source>
        <dbReference type="Proteomes" id="UP000035721"/>
    </source>
</evidence>